<dbReference type="InterPro" id="IPR034746">
    <property type="entry name" value="POTRA"/>
</dbReference>
<dbReference type="PANTHER" id="PTHR37820:SF1">
    <property type="entry name" value="CELL DIVISION PROTEIN FTSQ"/>
    <property type="match status" value="1"/>
</dbReference>
<feature type="compositionally biased region" description="Acidic residues" evidence="9">
    <location>
        <begin position="250"/>
        <end position="265"/>
    </location>
</feature>
<proteinExistence type="inferred from homology"/>
<dbReference type="GO" id="GO:0043093">
    <property type="term" value="P:FtsZ-dependent cytokinesis"/>
    <property type="evidence" value="ECO:0007669"/>
    <property type="project" value="UniProtKB-UniRule"/>
</dbReference>
<evidence type="ECO:0000313" key="11">
    <source>
        <dbReference type="EMBL" id="SEI72119.1"/>
    </source>
</evidence>
<dbReference type="AlphaFoldDB" id="A0A1H6SVY8"/>
<comment type="similarity">
    <text evidence="8">Belongs to the FtsQ/DivIB family. DivIB subfamily.</text>
</comment>
<accession>A0A1H6SVY8</accession>
<dbReference type="InterPro" id="IPR005548">
    <property type="entry name" value="Cell_div_FtsQ/DivIB_C"/>
</dbReference>
<dbReference type="EMBL" id="FNZF01000001">
    <property type="protein sequence ID" value="SEI72119.1"/>
    <property type="molecule type" value="Genomic_DNA"/>
</dbReference>
<dbReference type="PANTHER" id="PTHR37820">
    <property type="entry name" value="CELL DIVISION PROTEIN DIVIB"/>
    <property type="match status" value="1"/>
</dbReference>
<dbReference type="PROSITE" id="PS51779">
    <property type="entry name" value="POTRA"/>
    <property type="match status" value="1"/>
</dbReference>
<keyword evidence="6 8" id="KW-0472">Membrane</keyword>
<evidence type="ECO:0000256" key="6">
    <source>
        <dbReference type="ARBA" id="ARBA00023136"/>
    </source>
</evidence>
<keyword evidence="4 8" id="KW-0812">Transmembrane</keyword>
<dbReference type="GO" id="GO:0005886">
    <property type="term" value="C:plasma membrane"/>
    <property type="evidence" value="ECO:0007669"/>
    <property type="project" value="UniProtKB-SubCell"/>
</dbReference>
<dbReference type="STRING" id="426757.SAMN04488127_0279"/>
<evidence type="ECO:0000256" key="9">
    <source>
        <dbReference type="SAM" id="MobiDB-lite"/>
    </source>
</evidence>
<organism evidence="11 12">
    <name type="scientific">Bhargavaea ginsengi</name>
    <dbReference type="NCBI Taxonomy" id="426757"/>
    <lineage>
        <taxon>Bacteria</taxon>
        <taxon>Bacillati</taxon>
        <taxon>Bacillota</taxon>
        <taxon>Bacilli</taxon>
        <taxon>Bacillales</taxon>
        <taxon>Caryophanaceae</taxon>
        <taxon>Bhargavaea</taxon>
    </lineage>
</organism>
<evidence type="ECO:0000256" key="1">
    <source>
        <dbReference type="ARBA" id="ARBA00004370"/>
    </source>
</evidence>
<keyword evidence="7 8" id="KW-0131">Cell cycle</keyword>
<dbReference type="InterPro" id="IPR050487">
    <property type="entry name" value="FtsQ_DivIB"/>
</dbReference>
<evidence type="ECO:0000256" key="7">
    <source>
        <dbReference type="ARBA" id="ARBA00023306"/>
    </source>
</evidence>
<evidence type="ECO:0000313" key="12">
    <source>
        <dbReference type="Proteomes" id="UP000199200"/>
    </source>
</evidence>
<comment type="function">
    <text evidence="8">Cell division protein that may be involved in stabilizing or promoting the assembly of the division complex.</text>
</comment>
<dbReference type="InterPro" id="IPR026580">
    <property type="entry name" value="DivIB"/>
</dbReference>
<keyword evidence="2 8" id="KW-1003">Cell membrane</keyword>
<evidence type="ECO:0000256" key="3">
    <source>
        <dbReference type="ARBA" id="ARBA00022618"/>
    </source>
</evidence>
<evidence type="ECO:0000256" key="5">
    <source>
        <dbReference type="ARBA" id="ARBA00022989"/>
    </source>
</evidence>
<keyword evidence="12" id="KW-1185">Reference proteome</keyword>
<evidence type="ECO:0000256" key="4">
    <source>
        <dbReference type="ARBA" id="ARBA00022692"/>
    </source>
</evidence>
<feature type="region of interest" description="Disordered" evidence="9">
    <location>
        <begin position="243"/>
        <end position="265"/>
    </location>
</feature>
<keyword evidence="5 8" id="KW-1133">Transmembrane helix</keyword>
<evidence type="ECO:0000259" key="10">
    <source>
        <dbReference type="PROSITE" id="PS51779"/>
    </source>
</evidence>
<name>A0A1H6SVY8_9BACL</name>
<dbReference type="GO" id="GO:0032153">
    <property type="term" value="C:cell division site"/>
    <property type="evidence" value="ECO:0007669"/>
    <property type="project" value="UniProtKB-UniRule"/>
</dbReference>
<evidence type="ECO:0000256" key="8">
    <source>
        <dbReference type="HAMAP-Rule" id="MF_00912"/>
    </source>
</evidence>
<protein>
    <recommendedName>
        <fullName evidence="8">Cell division protein DivIB</fullName>
    </recommendedName>
</protein>
<keyword evidence="3 8" id="KW-0132">Cell division</keyword>
<evidence type="ECO:0000256" key="2">
    <source>
        <dbReference type="ARBA" id="ARBA00022475"/>
    </source>
</evidence>
<feature type="domain" description="POTRA" evidence="10">
    <location>
        <begin position="48"/>
        <end position="116"/>
    </location>
</feature>
<feature type="transmembrane region" description="Helical" evidence="8">
    <location>
        <begin position="25"/>
        <end position="43"/>
    </location>
</feature>
<dbReference type="Pfam" id="PF03799">
    <property type="entry name" value="FtsQ_DivIB_C"/>
    <property type="match status" value="1"/>
</dbReference>
<dbReference type="Gene3D" id="3.40.50.10960">
    <property type="match status" value="1"/>
</dbReference>
<dbReference type="HAMAP" id="MF_00912">
    <property type="entry name" value="DivIB"/>
    <property type="match status" value="1"/>
</dbReference>
<comment type="subcellular location">
    <subcellularLocation>
        <location evidence="8">Cell membrane</location>
        <topology evidence="8">Single-pass type II membrane protein</topology>
    </subcellularLocation>
    <subcellularLocation>
        <location evidence="1">Membrane</location>
    </subcellularLocation>
    <text evidence="8">Localizes to the division septum.</text>
</comment>
<reference evidence="12" key="1">
    <citation type="submission" date="2016-10" db="EMBL/GenBank/DDBJ databases">
        <authorList>
            <person name="Varghese N."/>
            <person name="Submissions S."/>
        </authorList>
    </citation>
    <scope>NUCLEOTIDE SEQUENCE [LARGE SCALE GENOMIC DNA]</scope>
    <source>
        <strain evidence="12">CGMCC 1.6763</strain>
    </source>
</reference>
<sequence>MDKVIDIEDRIPSLKEKRKRRTNRNFLFLLVLFLLMLAALLYLQSPLSKVRDIRVEGAGLRGGEEYIQSSGVRAGDAIWGFRTSEIEQKITSLEGVGGAEVIREDFRDVVIRVDEFETVALIQTESGFHPVLADGTTFSRSSDTPPPAPVLAEFDEGDQMEKMVRELEKLPPSVTSLISELKHTGEGSITAFMADGYEVRGIISGFAEKMAYYPSIVAQLTEEGRGVIDLEAGVYFSSYEKVYGDGESGNTEEEGEGDQQEIEIP</sequence>
<dbReference type="Proteomes" id="UP000199200">
    <property type="component" value="Unassembled WGS sequence"/>
</dbReference>
<dbReference type="OrthoDB" id="1819027at2"/>
<gene>
    <name evidence="8" type="primary">divIB</name>
    <name evidence="11" type="ORF">SAMN04488127_0279</name>
</gene>